<sequence length="75" mass="8334">MQKRSCKRKAIVRETQSWTSSILAHLFGPPLVRGEAPMLSQPCRNAGRITKRFAQAATLIFGMTASEECSSVCYE</sequence>
<dbReference type="EMBL" id="MU150244">
    <property type="protein sequence ID" value="KAF9465892.1"/>
    <property type="molecule type" value="Genomic_DNA"/>
</dbReference>
<dbReference type="AlphaFoldDB" id="A0A9P6CH68"/>
<evidence type="ECO:0000313" key="2">
    <source>
        <dbReference type="Proteomes" id="UP000807353"/>
    </source>
</evidence>
<gene>
    <name evidence="1" type="ORF">BDZ94DRAFT_1252491</name>
</gene>
<comment type="caution">
    <text evidence="1">The sequence shown here is derived from an EMBL/GenBank/DDBJ whole genome shotgun (WGS) entry which is preliminary data.</text>
</comment>
<proteinExistence type="predicted"/>
<reference evidence="1" key="1">
    <citation type="submission" date="2020-11" db="EMBL/GenBank/DDBJ databases">
        <authorList>
            <consortium name="DOE Joint Genome Institute"/>
            <person name="Ahrendt S."/>
            <person name="Riley R."/>
            <person name="Andreopoulos W."/>
            <person name="Labutti K."/>
            <person name="Pangilinan J."/>
            <person name="Ruiz-Duenas F.J."/>
            <person name="Barrasa J.M."/>
            <person name="Sanchez-Garcia M."/>
            <person name="Camarero S."/>
            <person name="Miyauchi S."/>
            <person name="Serrano A."/>
            <person name="Linde D."/>
            <person name="Babiker R."/>
            <person name="Drula E."/>
            <person name="Ayuso-Fernandez I."/>
            <person name="Pacheco R."/>
            <person name="Padilla G."/>
            <person name="Ferreira P."/>
            <person name="Barriuso J."/>
            <person name="Kellner H."/>
            <person name="Castanera R."/>
            <person name="Alfaro M."/>
            <person name="Ramirez L."/>
            <person name="Pisabarro A.G."/>
            <person name="Kuo A."/>
            <person name="Tritt A."/>
            <person name="Lipzen A."/>
            <person name="He G."/>
            <person name="Yan M."/>
            <person name="Ng V."/>
            <person name="Cullen D."/>
            <person name="Martin F."/>
            <person name="Rosso M.-N."/>
            <person name="Henrissat B."/>
            <person name="Hibbett D."/>
            <person name="Martinez A.T."/>
            <person name="Grigoriev I.V."/>
        </authorList>
    </citation>
    <scope>NUCLEOTIDE SEQUENCE</scope>
    <source>
        <strain evidence="1">CBS 247.69</strain>
    </source>
</reference>
<protein>
    <submittedName>
        <fullName evidence="1">Uncharacterized protein</fullName>
    </submittedName>
</protein>
<keyword evidence="2" id="KW-1185">Reference proteome</keyword>
<organism evidence="1 2">
    <name type="scientific">Collybia nuda</name>
    <dbReference type="NCBI Taxonomy" id="64659"/>
    <lineage>
        <taxon>Eukaryota</taxon>
        <taxon>Fungi</taxon>
        <taxon>Dikarya</taxon>
        <taxon>Basidiomycota</taxon>
        <taxon>Agaricomycotina</taxon>
        <taxon>Agaricomycetes</taxon>
        <taxon>Agaricomycetidae</taxon>
        <taxon>Agaricales</taxon>
        <taxon>Tricholomatineae</taxon>
        <taxon>Clitocybaceae</taxon>
        <taxon>Collybia</taxon>
    </lineage>
</organism>
<accession>A0A9P6CH68</accession>
<evidence type="ECO:0000313" key="1">
    <source>
        <dbReference type="EMBL" id="KAF9465892.1"/>
    </source>
</evidence>
<name>A0A9P6CH68_9AGAR</name>
<dbReference type="Proteomes" id="UP000807353">
    <property type="component" value="Unassembled WGS sequence"/>
</dbReference>